<proteinExistence type="predicted"/>
<dbReference type="OrthoDB" id="3199475at2"/>
<dbReference type="RefSeq" id="WP_006597639.1">
    <property type="nucleotide sequence ID" value="NZ_GL622359.1"/>
</dbReference>
<evidence type="ECO:0000313" key="2">
    <source>
        <dbReference type="EMBL" id="EFV02748.1"/>
    </source>
</evidence>
<name>E6MDY9_9FIRM</name>
<protein>
    <submittedName>
        <fullName evidence="2">Oxidoreductase, nitrogenase component 1</fullName>
    </submittedName>
</protein>
<dbReference type="InterPro" id="IPR000510">
    <property type="entry name" value="Nase/OxRdtase_comp1"/>
</dbReference>
<dbReference type="AlphaFoldDB" id="E6MDY9"/>
<sequence length="386" mass="39997">MRQTRRILPVTAGDISGAASALYELGGMTVIHDPSGCNSTYNTHDEIRWYDQESLIYVSGLTDVDAINGDDGKLIAEIVEAAQITRPRFVALCNSPIPFINGTDFEAVAALIAGQTGVPAFYVPTSGMHDYVRGAGLALAKIAEHFVTAPAGRRPRTVNLLGMTPLDFANAKARASLIAGLEAEGWQVVSCWAMGDDLTALTQAGGASVNLVISAAGMRAAKVLGRRFGTPAVIGCPIESHAPAVYRALERAAAGEGASFVTYAAREISSGPAVALLGEPVTMGSLAAALAARSIPARVIAEAEDSRGLLAPGDTPALDEEAVIAAVGDASVIVADPLYRPVVPDAAHFVPLPHLALSGRIFLAQMPDYFAPGFDAVIDAVAAVAR</sequence>
<dbReference type="PANTHER" id="PTHR42956:SF1">
    <property type="entry name" value="NITROGENASE IRON-MOLYBDENUM COFACTOR BIOSYNTHESIS PROTEIN NIFE"/>
    <property type="match status" value="1"/>
</dbReference>
<dbReference type="HOGENOM" id="CLU_036479_1_0_9"/>
<accession>E6MDY9</accession>
<feature type="domain" description="Nitrogenase/oxidoreductase component 1" evidence="1">
    <location>
        <begin position="28"/>
        <end position="238"/>
    </location>
</feature>
<keyword evidence="3" id="KW-1185">Reference proteome</keyword>
<comment type="caution">
    <text evidence="2">The sequence shown here is derived from an EMBL/GenBank/DDBJ whole genome shotgun (WGS) entry which is preliminary data.</text>
</comment>
<gene>
    <name evidence="2" type="ORF">HMP0721_0222</name>
</gene>
<reference evidence="2 3" key="1">
    <citation type="submission" date="2010-12" db="EMBL/GenBank/DDBJ databases">
        <authorList>
            <person name="Muzny D."/>
            <person name="Qin X."/>
            <person name="Deng J."/>
            <person name="Jiang H."/>
            <person name="Liu Y."/>
            <person name="Qu J."/>
            <person name="Song X.-Z."/>
            <person name="Zhang L."/>
            <person name="Thornton R."/>
            <person name="Coyle M."/>
            <person name="Francisco L."/>
            <person name="Jackson L."/>
            <person name="Javaid M."/>
            <person name="Korchina V."/>
            <person name="Kovar C."/>
            <person name="Mata R."/>
            <person name="Mathew T."/>
            <person name="Ngo R."/>
            <person name="Nguyen L."/>
            <person name="Nguyen N."/>
            <person name="Okwuonu G."/>
            <person name="Ongeri F."/>
            <person name="Pham C."/>
            <person name="Simmons D."/>
            <person name="Wilczek-Boney K."/>
            <person name="Hale W."/>
            <person name="Jakkamsetti A."/>
            <person name="Pham P."/>
            <person name="Ruth R."/>
            <person name="San Lucas F."/>
            <person name="Warren J."/>
            <person name="Zhang J."/>
            <person name="Zhao Z."/>
            <person name="Zhou C."/>
            <person name="Zhu D."/>
            <person name="Lee S."/>
            <person name="Bess C."/>
            <person name="Blankenburg K."/>
            <person name="Forbes L."/>
            <person name="Fu Q."/>
            <person name="Gubbala S."/>
            <person name="Hirani K."/>
            <person name="Jayaseelan J.C."/>
            <person name="Lara F."/>
            <person name="Munidasa M."/>
            <person name="Palculict T."/>
            <person name="Patil S."/>
            <person name="Pu L.-L."/>
            <person name="Saada N."/>
            <person name="Tang L."/>
            <person name="Weissenberger G."/>
            <person name="Zhu Y."/>
            <person name="Hemphill L."/>
            <person name="Shang Y."/>
            <person name="Youmans B."/>
            <person name="Ayvaz T."/>
            <person name="Ross M."/>
            <person name="Santibanez J."/>
            <person name="Aqrawi P."/>
            <person name="Gross S."/>
            <person name="Joshi V."/>
            <person name="Fowler G."/>
            <person name="Nazareth L."/>
            <person name="Reid J."/>
            <person name="Worley K."/>
            <person name="Petrosino J."/>
            <person name="Highlander S."/>
            <person name="Gibbs R."/>
        </authorList>
    </citation>
    <scope>NUCLEOTIDE SEQUENCE [LARGE SCALE GENOMIC DNA]</scope>
    <source>
        <strain evidence="2 3">ATCC 23263</strain>
    </source>
</reference>
<dbReference type="GO" id="GO:0016491">
    <property type="term" value="F:oxidoreductase activity"/>
    <property type="evidence" value="ECO:0007669"/>
    <property type="project" value="InterPro"/>
</dbReference>
<dbReference type="Gene3D" id="3.40.50.1980">
    <property type="entry name" value="Nitrogenase molybdenum iron protein domain"/>
    <property type="match status" value="2"/>
</dbReference>
<dbReference type="Proteomes" id="UP000004754">
    <property type="component" value="Unassembled WGS sequence"/>
</dbReference>
<evidence type="ECO:0000313" key="3">
    <source>
        <dbReference type="Proteomes" id="UP000004754"/>
    </source>
</evidence>
<evidence type="ECO:0000259" key="1">
    <source>
        <dbReference type="Pfam" id="PF00148"/>
    </source>
</evidence>
<dbReference type="PANTHER" id="PTHR42956">
    <property type="entry name" value="NITROGENASE IRON-MOLYBDENUM COFACTOR BIOSYNTHESIS PROTEIN NIFE"/>
    <property type="match status" value="1"/>
</dbReference>
<dbReference type="STRING" id="887929.HMP0721_0222"/>
<dbReference type="Pfam" id="PF00148">
    <property type="entry name" value="Oxidored_nitro"/>
    <property type="match status" value="1"/>
</dbReference>
<dbReference type="InterPro" id="IPR049939">
    <property type="entry name" value="NifE-like"/>
</dbReference>
<dbReference type="eggNOG" id="COG2710">
    <property type="taxonomic scope" value="Bacteria"/>
</dbReference>
<organism evidence="2 3">
    <name type="scientific">Pseudoramibacter alactolyticus ATCC 23263</name>
    <dbReference type="NCBI Taxonomy" id="887929"/>
    <lineage>
        <taxon>Bacteria</taxon>
        <taxon>Bacillati</taxon>
        <taxon>Bacillota</taxon>
        <taxon>Clostridia</taxon>
        <taxon>Eubacteriales</taxon>
        <taxon>Eubacteriaceae</taxon>
        <taxon>Pseudoramibacter</taxon>
    </lineage>
</organism>
<dbReference type="EMBL" id="AEQN01000005">
    <property type="protein sequence ID" value="EFV02748.1"/>
    <property type="molecule type" value="Genomic_DNA"/>
</dbReference>
<dbReference type="SUPFAM" id="SSF53807">
    <property type="entry name" value="Helical backbone' metal receptor"/>
    <property type="match status" value="1"/>
</dbReference>